<protein>
    <submittedName>
        <fullName evidence="4">CocE/NonD family hydrolase</fullName>
    </submittedName>
</protein>
<evidence type="ECO:0000259" key="3">
    <source>
        <dbReference type="SMART" id="SM00939"/>
    </source>
</evidence>
<dbReference type="RefSeq" id="WP_131980447.1">
    <property type="nucleotide sequence ID" value="NZ_SMKL01000010.1"/>
</dbReference>
<dbReference type="AlphaFoldDB" id="A0A4V2XXH7"/>
<dbReference type="Pfam" id="PF02129">
    <property type="entry name" value="Peptidase_S15"/>
    <property type="match status" value="1"/>
</dbReference>
<dbReference type="Proteomes" id="UP000295621">
    <property type="component" value="Unassembled WGS sequence"/>
</dbReference>
<dbReference type="GO" id="GO:0008239">
    <property type="term" value="F:dipeptidyl-peptidase activity"/>
    <property type="evidence" value="ECO:0007669"/>
    <property type="project" value="InterPro"/>
</dbReference>
<feature type="domain" description="Xaa-Pro dipeptidyl-peptidase C-terminal" evidence="3">
    <location>
        <begin position="365"/>
        <end position="606"/>
    </location>
</feature>
<gene>
    <name evidence="4" type="ORF">E1212_06290</name>
</gene>
<dbReference type="SUPFAM" id="SSF49785">
    <property type="entry name" value="Galactose-binding domain-like"/>
    <property type="match status" value="1"/>
</dbReference>
<dbReference type="Pfam" id="PF08530">
    <property type="entry name" value="PepX_C"/>
    <property type="match status" value="1"/>
</dbReference>
<proteinExistence type="predicted"/>
<keyword evidence="5" id="KW-1185">Reference proteome</keyword>
<evidence type="ECO:0000313" key="4">
    <source>
        <dbReference type="EMBL" id="TDC53275.1"/>
    </source>
</evidence>
<evidence type="ECO:0000256" key="1">
    <source>
        <dbReference type="ARBA" id="ARBA00022801"/>
    </source>
</evidence>
<sequence length="614" mass="68011">MRTLERLLAATASGTPEPRFDADAIRRETVRMAVRDGTLLATDVYLPPTTPAPAVALRTPYGRDQLGECLLVLARRGYVVVAQDCRGTGDSEPDHWDFMVHEREDSVDLVDWITRQDWYSGFVGALGGSYAGWMQWCMALHPAMSALAPEVAGFGVGRPGRGPNSYLFVNSYSRSVGKGADQLALGYEETERRMRAETLAGGWFNEPMDAPFSAPLLDRYPQLRTLPADAAQEWLWERYRTADPAGRASLVTTALGGDRVTYQDLGRWSGLFPHRVGDGYLFPRAVDGELYASLRTPALNITGWYDWGLDYTLATWERLTRLAPQPVRSRSRLLITPAAHNQPGYHEGRDDHPELDRVYRTAQILDLLDHWYTAVREDRLDDWPAVVYYLMGANEWRSAPAWPPPEAAVRELYLGAGGVLTTRPPGSPSAPDRYTYDPADPTPTVGGSLVSSVYLPGSVDVAQVQARPDVLTYTTEPLERDLDVAGPLRLVLYASSSAVDTDFSARLSDVFPDGRAIQLQSATLRTRFRDPGGAVALLEPGRVYRLDVDLWATANRFRAGHRIRLDVTSSDFPRFDRNTNRGGEPGPPVRADQAVYHDPARPSRLVLSVLPGGE</sequence>
<dbReference type="InterPro" id="IPR013736">
    <property type="entry name" value="Xaa-Pro_dipept_C"/>
</dbReference>
<name>A0A4V2XXH7_9ACTN</name>
<dbReference type="InterPro" id="IPR050585">
    <property type="entry name" value="Xaa-Pro_dipeptidyl-ppase/CocE"/>
</dbReference>
<dbReference type="PANTHER" id="PTHR43056:SF10">
    <property type="entry name" value="COCE_NOND FAMILY, PUTATIVE (AFU_ORTHOLOGUE AFUA_7G00600)-RELATED"/>
    <property type="match status" value="1"/>
</dbReference>
<dbReference type="OrthoDB" id="5240615at2"/>
<dbReference type="SUPFAM" id="SSF53474">
    <property type="entry name" value="alpha/beta-Hydrolases"/>
    <property type="match status" value="1"/>
</dbReference>
<dbReference type="Gene3D" id="1.10.3020.10">
    <property type="entry name" value="alpha-amino acid ester hydrolase ( Helical cap domain)"/>
    <property type="match status" value="1"/>
</dbReference>
<dbReference type="Gene3D" id="3.40.50.1820">
    <property type="entry name" value="alpha/beta hydrolase"/>
    <property type="match status" value="2"/>
</dbReference>
<reference evidence="4 5" key="1">
    <citation type="submission" date="2019-02" db="EMBL/GenBank/DDBJ databases">
        <title>Draft genome sequences of novel Actinobacteria.</title>
        <authorList>
            <person name="Sahin N."/>
            <person name="Ay H."/>
            <person name="Saygin H."/>
        </authorList>
    </citation>
    <scope>NUCLEOTIDE SEQUENCE [LARGE SCALE GENOMIC DNA]</scope>
    <source>
        <strain evidence="4 5">KC603</strain>
    </source>
</reference>
<keyword evidence="1 4" id="KW-0378">Hydrolase</keyword>
<evidence type="ECO:0000313" key="5">
    <source>
        <dbReference type="Proteomes" id="UP000295621"/>
    </source>
</evidence>
<dbReference type="SMART" id="SM00939">
    <property type="entry name" value="PepX_C"/>
    <property type="match status" value="1"/>
</dbReference>
<comment type="caution">
    <text evidence="4">The sequence shown here is derived from an EMBL/GenBank/DDBJ whole genome shotgun (WGS) entry which is preliminary data.</text>
</comment>
<dbReference type="InterPro" id="IPR008979">
    <property type="entry name" value="Galactose-bd-like_sf"/>
</dbReference>
<accession>A0A4V2XXH7</accession>
<organism evidence="4 5">
    <name type="scientific">Jiangella ureilytica</name>
    <dbReference type="NCBI Taxonomy" id="2530374"/>
    <lineage>
        <taxon>Bacteria</taxon>
        <taxon>Bacillati</taxon>
        <taxon>Actinomycetota</taxon>
        <taxon>Actinomycetes</taxon>
        <taxon>Jiangellales</taxon>
        <taxon>Jiangellaceae</taxon>
        <taxon>Jiangella</taxon>
    </lineage>
</organism>
<dbReference type="InterPro" id="IPR000383">
    <property type="entry name" value="Xaa-Pro-like_dom"/>
</dbReference>
<dbReference type="NCBIfam" id="TIGR00976">
    <property type="entry name" value="CocE_NonD"/>
    <property type="match status" value="2"/>
</dbReference>
<dbReference type="EMBL" id="SMKL01000010">
    <property type="protein sequence ID" value="TDC53275.1"/>
    <property type="molecule type" value="Genomic_DNA"/>
</dbReference>
<dbReference type="Gene3D" id="2.60.120.260">
    <property type="entry name" value="Galactose-binding domain-like"/>
    <property type="match status" value="1"/>
</dbReference>
<dbReference type="InterPro" id="IPR029058">
    <property type="entry name" value="AB_hydrolase_fold"/>
</dbReference>
<dbReference type="PANTHER" id="PTHR43056">
    <property type="entry name" value="PEPTIDASE S9 PROLYL OLIGOPEPTIDASE"/>
    <property type="match status" value="1"/>
</dbReference>
<dbReference type="InterPro" id="IPR005674">
    <property type="entry name" value="CocE/Ser_esterase"/>
</dbReference>
<evidence type="ECO:0000256" key="2">
    <source>
        <dbReference type="SAM" id="MobiDB-lite"/>
    </source>
</evidence>
<feature type="region of interest" description="Disordered" evidence="2">
    <location>
        <begin position="574"/>
        <end position="597"/>
    </location>
</feature>